<evidence type="ECO:0000313" key="2">
    <source>
        <dbReference type="EMBL" id="HAE50077.1"/>
    </source>
</evidence>
<evidence type="ECO:0000256" key="1">
    <source>
        <dbReference type="SAM" id="SignalP"/>
    </source>
</evidence>
<name>A0A3B9IRW1_9PROT</name>
<accession>A0A3B9IRW1</accession>
<dbReference type="PROSITE" id="PS51257">
    <property type="entry name" value="PROKAR_LIPOPROTEIN"/>
    <property type="match status" value="1"/>
</dbReference>
<dbReference type="EMBL" id="DMAI01000355">
    <property type="protein sequence ID" value="HAE50077.1"/>
    <property type="molecule type" value="Genomic_DNA"/>
</dbReference>
<proteinExistence type="predicted"/>
<feature type="chain" id="PRO_5017749957" description="Lipoprotein" evidence="1">
    <location>
        <begin position="22"/>
        <end position="291"/>
    </location>
</feature>
<evidence type="ECO:0008006" key="4">
    <source>
        <dbReference type="Google" id="ProtNLM"/>
    </source>
</evidence>
<feature type="signal peptide" evidence="1">
    <location>
        <begin position="1"/>
        <end position="21"/>
    </location>
</feature>
<keyword evidence="1" id="KW-0732">Signal</keyword>
<gene>
    <name evidence="2" type="ORF">DCK97_21930</name>
</gene>
<evidence type="ECO:0000313" key="3">
    <source>
        <dbReference type="Proteomes" id="UP000257706"/>
    </source>
</evidence>
<dbReference type="AlphaFoldDB" id="A0A3B9IRW1"/>
<protein>
    <recommendedName>
        <fullName evidence="4">Lipoprotein</fullName>
    </recommendedName>
</protein>
<reference evidence="2 3" key="1">
    <citation type="journal article" date="2018" name="Nat. Biotechnol.">
        <title>A standardized bacterial taxonomy based on genome phylogeny substantially revises the tree of life.</title>
        <authorList>
            <person name="Parks D.H."/>
            <person name="Chuvochina M."/>
            <person name="Waite D.W."/>
            <person name="Rinke C."/>
            <person name="Skarshewski A."/>
            <person name="Chaumeil P.A."/>
            <person name="Hugenholtz P."/>
        </authorList>
    </citation>
    <scope>NUCLEOTIDE SEQUENCE [LARGE SCALE GENOMIC DNA]</scope>
    <source>
        <strain evidence="2">UBA8739</strain>
    </source>
</reference>
<comment type="caution">
    <text evidence="2">The sequence shown here is derived from an EMBL/GenBank/DDBJ whole genome shotgun (WGS) entry which is preliminary data.</text>
</comment>
<dbReference type="Proteomes" id="UP000257706">
    <property type="component" value="Unassembled WGS sequence"/>
</dbReference>
<organism evidence="2 3">
    <name type="scientific">Tistrella mobilis</name>
    <dbReference type="NCBI Taxonomy" id="171437"/>
    <lineage>
        <taxon>Bacteria</taxon>
        <taxon>Pseudomonadati</taxon>
        <taxon>Pseudomonadota</taxon>
        <taxon>Alphaproteobacteria</taxon>
        <taxon>Geminicoccales</taxon>
        <taxon>Geminicoccaceae</taxon>
        <taxon>Tistrella</taxon>
    </lineage>
</organism>
<sequence length="291" mass="30076">MARQRSILVLFPLLLLLAACGGTRGVAEFAAYSDAYAAQQRQGDAVLDAFAAAERRLILRESGTSGIIEPFDPDKAAYYVDGVDGPYAAGLRATLSALGGYNATLLGLANGEAADALAGRAAGILRDLGSAGGILTAGFGPAGAVVEPATRDALTGPIGIARAIFGGLVAADARNRFRAELAAAHPVMKDILAGLRGATPAMFRVFERSRIDPATRADTASGLTPDQETALEQDRRLLAGWVLLLDGTARAMDAAVAAATADGPAIRFTELADQATELRVLAETVRATRTR</sequence>